<evidence type="ECO:0000313" key="2">
    <source>
        <dbReference type="Proteomes" id="UP001172082"/>
    </source>
</evidence>
<dbReference type="RefSeq" id="WP_346751603.1">
    <property type="nucleotide sequence ID" value="NZ_JAUJEA010000003.1"/>
</dbReference>
<dbReference type="Proteomes" id="UP001172082">
    <property type="component" value="Unassembled WGS sequence"/>
</dbReference>
<reference evidence="1" key="1">
    <citation type="submission" date="2023-06" db="EMBL/GenBank/DDBJ databases">
        <title>Genomic of Parafulvivirga corallium.</title>
        <authorList>
            <person name="Wang G."/>
        </authorList>
    </citation>
    <scope>NUCLEOTIDE SEQUENCE</scope>
    <source>
        <strain evidence="1">BMA10</strain>
    </source>
</reference>
<comment type="caution">
    <text evidence="1">The sequence shown here is derived from an EMBL/GenBank/DDBJ whole genome shotgun (WGS) entry which is preliminary data.</text>
</comment>
<gene>
    <name evidence="1" type="ORF">QQ008_09390</name>
</gene>
<name>A0ABT8KLH5_9BACT</name>
<proteinExistence type="predicted"/>
<keyword evidence="2" id="KW-1185">Reference proteome</keyword>
<accession>A0ABT8KLH5</accession>
<organism evidence="1 2">
    <name type="scientific">Splendidivirga corallicola</name>
    <dbReference type="NCBI Taxonomy" id="3051826"/>
    <lineage>
        <taxon>Bacteria</taxon>
        <taxon>Pseudomonadati</taxon>
        <taxon>Bacteroidota</taxon>
        <taxon>Cytophagia</taxon>
        <taxon>Cytophagales</taxon>
        <taxon>Splendidivirgaceae</taxon>
        <taxon>Splendidivirga</taxon>
    </lineage>
</organism>
<dbReference type="EMBL" id="JAUJEA010000003">
    <property type="protein sequence ID" value="MDN5201575.1"/>
    <property type="molecule type" value="Genomic_DNA"/>
</dbReference>
<sequence>MNYKYLFSYKSNIGYFLLLCTVVLLGACDIGDNNVEPGENIVKIYNNENFAINYDPLDIKQTSDGGFIILSSVDVSDTYLLKINELGEFVSDTLITSPFTHPLPNLFEIGGDFYFFSMDDISLATHLTKINLSDSSQAPEIIRTYTEIIYPLAVSQTPDGGFIIQSYNRDSRSSKLTKLDANFAESWNNEYEVLEDVENTIIGKFSGTAENLPYFTGSMNDGSIYFFNGFYNFSLSVVFVNSSDGDLIGTLNGLRDETGLSAAQHITGNSFAVSRFSFDDNFLLPLGDINVQANDFSGDLGGNELPEILPSAKVVIKRLTINGQNVVLYGSETKSKQIVLYAYDESDGALLGTKYFGNVNPYEIGNFVETTDGGLAISGRTFVAGRFPRICLFKISETELNSIVP</sequence>
<evidence type="ECO:0008006" key="3">
    <source>
        <dbReference type="Google" id="ProtNLM"/>
    </source>
</evidence>
<evidence type="ECO:0000313" key="1">
    <source>
        <dbReference type="EMBL" id="MDN5201575.1"/>
    </source>
</evidence>
<dbReference type="PROSITE" id="PS51257">
    <property type="entry name" value="PROKAR_LIPOPROTEIN"/>
    <property type="match status" value="1"/>
</dbReference>
<protein>
    <recommendedName>
        <fullName evidence="3">Lipoprotein</fullName>
    </recommendedName>
</protein>